<protein>
    <recommendedName>
        <fullName evidence="6">Nickel transporter</fullName>
    </recommendedName>
</protein>
<feature type="signal peptide" evidence="3">
    <location>
        <begin position="1"/>
        <end position="25"/>
    </location>
</feature>
<dbReference type="GO" id="GO:0015099">
    <property type="term" value="F:nickel cation transmembrane transporter activity"/>
    <property type="evidence" value="ECO:0007669"/>
    <property type="project" value="TreeGrafter"/>
</dbReference>
<keyword evidence="2" id="KW-1133">Transmembrane helix</keyword>
<evidence type="ECO:0000313" key="5">
    <source>
        <dbReference type="Proteomes" id="UP000638353"/>
    </source>
</evidence>
<feature type="compositionally biased region" description="Basic and acidic residues" evidence="1">
    <location>
        <begin position="75"/>
        <end position="84"/>
    </location>
</feature>
<feature type="compositionally biased region" description="Basic residues" evidence="1">
    <location>
        <begin position="364"/>
        <end position="377"/>
    </location>
</feature>
<dbReference type="EMBL" id="BMVC01000008">
    <property type="protein sequence ID" value="GHC99433.1"/>
    <property type="molecule type" value="Genomic_DNA"/>
</dbReference>
<dbReference type="PANTHER" id="PTHR40659">
    <property type="entry name" value="NICKEL/COBALT EFFLUX SYSTEM RCNA"/>
    <property type="match status" value="1"/>
</dbReference>
<feature type="transmembrane region" description="Helical" evidence="2">
    <location>
        <begin position="334"/>
        <end position="357"/>
    </location>
</feature>
<keyword evidence="2" id="KW-0472">Membrane</keyword>
<reference evidence="4" key="2">
    <citation type="submission" date="2020-09" db="EMBL/GenBank/DDBJ databases">
        <authorList>
            <person name="Sun Q."/>
            <person name="Ohkuma M."/>
        </authorList>
    </citation>
    <scope>NUCLEOTIDE SEQUENCE</scope>
    <source>
        <strain evidence="4">JCM 4637</strain>
    </source>
</reference>
<feature type="transmembrane region" description="Helical" evidence="2">
    <location>
        <begin position="256"/>
        <end position="278"/>
    </location>
</feature>
<dbReference type="PANTHER" id="PTHR40659:SF1">
    <property type="entry name" value="NICKEL_COBALT EFFLUX SYSTEM RCNA"/>
    <property type="match status" value="1"/>
</dbReference>
<dbReference type="GO" id="GO:0010045">
    <property type="term" value="P:response to nickel cation"/>
    <property type="evidence" value="ECO:0007669"/>
    <property type="project" value="TreeGrafter"/>
</dbReference>
<dbReference type="InterPro" id="IPR051224">
    <property type="entry name" value="NiCoT_RcnA"/>
</dbReference>
<evidence type="ECO:0000256" key="3">
    <source>
        <dbReference type="SAM" id="SignalP"/>
    </source>
</evidence>
<dbReference type="GO" id="GO:0006824">
    <property type="term" value="P:cobalt ion transport"/>
    <property type="evidence" value="ECO:0007669"/>
    <property type="project" value="UniProtKB-KW"/>
</dbReference>
<dbReference type="Proteomes" id="UP000638353">
    <property type="component" value="Unassembled WGS sequence"/>
</dbReference>
<evidence type="ECO:0008006" key="6">
    <source>
        <dbReference type="Google" id="ProtNLM"/>
    </source>
</evidence>
<organism evidence="4 5">
    <name type="scientific">Streptomyces finlayi</name>
    <dbReference type="NCBI Taxonomy" id="67296"/>
    <lineage>
        <taxon>Bacteria</taxon>
        <taxon>Bacillati</taxon>
        <taxon>Actinomycetota</taxon>
        <taxon>Actinomycetes</taxon>
        <taxon>Kitasatosporales</taxon>
        <taxon>Streptomycetaceae</taxon>
        <taxon>Streptomyces</taxon>
    </lineage>
</organism>
<proteinExistence type="predicted"/>
<evidence type="ECO:0000256" key="2">
    <source>
        <dbReference type="SAM" id="Phobius"/>
    </source>
</evidence>
<feature type="compositionally biased region" description="Basic residues" evidence="1">
    <location>
        <begin position="385"/>
        <end position="395"/>
    </location>
</feature>
<evidence type="ECO:0000313" key="4">
    <source>
        <dbReference type="EMBL" id="GHC99433.1"/>
    </source>
</evidence>
<sequence>MRRFTPLLSVVAAAALCTITGPAAAAGTGVEAAAPAHPLGNFTVNRYDRLRLLPDRIEDTAVTDSAEIPTAQDRAAADTDHDGRISPAESQARARTRCAEVARDVRASVNGNPVAWHLTRQSLAYSPGEAGLPVARLTCELSAPADLSRTGTPVTFRTGADPQRLGWKEVTAEADGEVRLTASDVPAQSVSGALRSYPQDRLDNPLNVTAAALRTTPGTSPAAAQQAAPAAPATTSPAFLGALESRLTAWTGSRDLTLPVGLFAVLVSLLLGAGHALLPGHAKLAVAACLAHRKDGVRAALAVGTTVTVTHTAGVLVLGLLLTASAGLAGERVLGWLGAVGGVLITVIGGQLVLAAIRALRGRPTHTHGHSHGHHHGHDHDHTHTHTHTHSHSHSMSRSSLLGIGLAGGLVPSPSALVVLLGAIALGRTYFGVLLVIGYGLGMALTLTAAGMLLAGGGNRLASASARRLPSLRRFAPYGSLATSLAMLTVGAGLTARSLLVW</sequence>
<keyword evidence="3" id="KW-0732">Signal</keyword>
<name>A0A919CBD9_9ACTN</name>
<evidence type="ECO:0000256" key="1">
    <source>
        <dbReference type="SAM" id="MobiDB-lite"/>
    </source>
</evidence>
<comment type="caution">
    <text evidence="4">The sequence shown here is derived from an EMBL/GenBank/DDBJ whole genome shotgun (WGS) entry which is preliminary data.</text>
</comment>
<reference evidence="4" key="1">
    <citation type="journal article" date="2014" name="Int. J. Syst. Evol. Microbiol.">
        <title>Complete genome sequence of Corynebacterium casei LMG S-19264T (=DSM 44701T), isolated from a smear-ripened cheese.</title>
        <authorList>
            <consortium name="US DOE Joint Genome Institute (JGI-PGF)"/>
            <person name="Walter F."/>
            <person name="Albersmeier A."/>
            <person name="Kalinowski J."/>
            <person name="Ruckert C."/>
        </authorList>
    </citation>
    <scope>NUCLEOTIDE SEQUENCE</scope>
    <source>
        <strain evidence="4">JCM 4637</strain>
    </source>
</reference>
<dbReference type="GO" id="GO:0046583">
    <property type="term" value="F:monoatomic cation efflux transmembrane transporter activity"/>
    <property type="evidence" value="ECO:0007669"/>
    <property type="project" value="TreeGrafter"/>
</dbReference>
<dbReference type="AlphaFoldDB" id="A0A919CBD9"/>
<dbReference type="GO" id="GO:0005886">
    <property type="term" value="C:plasma membrane"/>
    <property type="evidence" value="ECO:0007669"/>
    <property type="project" value="UniProtKB-SubCell"/>
</dbReference>
<dbReference type="RefSeq" id="WP_189824909.1">
    <property type="nucleotide sequence ID" value="NZ_BMVC01000008.1"/>
</dbReference>
<accession>A0A919CBD9</accession>
<feature type="transmembrane region" description="Helical" evidence="2">
    <location>
        <begin position="299"/>
        <end position="322"/>
    </location>
</feature>
<feature type="transmembrane region" description="Helical" evidence="2">
    <location>
        <begin position="430"/>
        <end position="454"/>
    </location>
</feature>
<dbReference type="GO" id="GO:0032025">
    <property type="term" value="P:response to cobalt ion"/>
    <property type="evidence" value="ECO:0007669"/>
    <property type="project" value="TreeGrafter"/>
</dbReference>
<feature type="transmembrane region" description="Helical" evidence="2">
    <location>
        <begin position="475"/>
        <end position="496"/>
    </location>
</feature>
<feature type="chain" id="PRO_5037632458" description="Nickel transporter" evidence="3">
    <location>
        <begin position="26"/>
        <end position="502"/>
    </location>
</feature>
<feature type="transmembrane region" description="Helical" evidence="2">
    <location>
        <begin position="401"/>
        <end position="424"/>
    </location>
</feature>
<feature type="region of interest" description="Disordered" evidence="1">
    <location>
        <begin position="364"/>
        <end position="396"/>
    </location>
</feature>
<feature type="region of interest" description="Disordered" evidence="1">
    <location>
        <begin position="63"/>
        <end position="93"/>
    </location>
</feature>
<keyword evidence="2" id="KW-0812">Transmembrane</keyword>
<gene>
    <name evidence="4" type="ORF">GCM10010334_42970</name>
</gene>